<proteinExistence type="predicted"/>
<dbReference type="NCBIfam" id="TIGR00199">
    <property type="entry name" value="PncC_domain"/>
    <property type="match status" value="1"/>
</dbReference>
<dbReference type="AlphaFoldDB" id="A0A060VI29"/>
<evidence type="ECO:0000313" key="3">
    <source>
        <dbReference type="Proteomes" id="UP000255167"/>
    </source>
</evidence>
<protein>
    <submittedName>
        <fullName evidence="2">Protein Implicated in DNA repair function with RecA and MutS</fullName>
    </submittedName>
</protein>
<dbReference type="InterPro" id="IPR036653">
    <property type="entry name" value="CinA-like_C"/>
</dbReference>
<name>A0A060VI29_KLEPN</name>
<dbReference type="Proteomes" id="UP000255167">
    <property type="component" value="Unassembled WGS sequence"/>
</dbReference>
<dbReference type="InterPro" id="IPR008136">
    <property type="entry name" value="CinA_C"/>
</dbReference>
<gene>
    <name evidence="2" type="primary">ygaD_1</name>
    <name evidence="2" type="ORF">NCTC9617_00705</name>
</gene>
<evidence type="ECO:0000313" key="2">
    <source>
        <dbReference type="EMBL" id="STW39183.1"/>
    </source>
</evidence>
<evidence type="ECO:0000259" key="1">
    <source>
        <dbReference type="Pfam" id="PF02464"/>
    </source>
</evidence>
<reference evidence="2 3" key="1">
    <citation type="submission" date="2018-06" db="EMBL/GenBank/DDBJ databases">
        <authorList>
            <consortium name="Pathogen Informatics"/>
            <person name="Doyle S."/>
        </authorList>
    </citation>
    <scope>NUCLEOTIDE SEQUENCE [LARGE SCALE GENOMIC DNA]</scope>
    <source>
        <strain evidence="2 3">NCTC9617</strain>
    </source>
</reference>
<sequence length="170" mass="17908">MTDEIDSDANNTHELTAEVARALIARGWRLTTAESCTGGNLAAALCAQADTAAFYDTGVVTFSDEAKRNVLQVRAETLAVHSAVSEACVQEMSSGILALAGADIAIAVSGYAGPEGGEDGTPAGTVWFAWNFRGQTETKRMCFAGDCETVVAKAVRYALAALSEKFPHWQ</sequence>
<dbReference type="Gene3D" id="3.90.950.20">
    <property type="entry name" value="CinA-like"/>
    <property type="match status" value="1"/>
</dbReference>
<dbReference type="Pfam" id="PF02464">
    <property type="entry name" value="CinA"/>
    <property type="match status" value="1"/>
</dbReference>
<dbReference type="EMBL" id="UGNC01000004">
    <property type="protein sequence ID" value="STW39183.1"/>
    <property type="molecule type" value="Genomic_DNA"/>
</dbReference>
<feature type="domain" description="CinA C-terminal" evidence="1">
    <location>
        <begin position="14"/>
        <end position="164"/>
    </location>
</feature>
<dbReference type="NCBIfam" id="NF002972">
    <property type="entry name" value="PRK03657.1"/>
    <property type="match status" value="1"/>
</dbReference>
<organism evidence="2 3">
    <name type="scientific">Klebsiella pneumoniae</name>
    <dbReference type="NCBI Taxonomy" id="573"/>
    <lineage>
        <taxon>Bacteria</taxon>
        <taxon>Pseudomonadati</taxon>
        <taxon>Pseudomonadota</taxon>
        <taxon>Gammaproteobacteria</taxon>
        <taxon>Enterobacterales</taxon>
        <taxon>Enterobacteriaceae</taxon>
        <taxon>Klebsiella/Raoultella group</taxon>
        <taxon>Klebsiella</taxon>
        <taxon>Klebsiella pneumoniae complex</taxon>
    </lineage>
</organism>
<accession>A0A060VI29</accession>
<dbReference type="SUPFAM" id="SSF142433">
    <property type="entry name" value="CinA-like"/>
    <property type="match status" value="1"/>
</dbReference>